<comment type="caution">
    <text evidence="1">The sequence shown here is derived from an EMBL/GenBank/DDBJ whole genome shotgun (WGS) entry which is preliminary data.</text>
</comment>
<evidence type="ECO:0000313" key="2">
    <source>
        <dbReference type="Proteomes" id="UP001165063"/>
    </source>
</evidence>
<keyword evidence="2" id="KW-1185">Reference proteome</keyword>
<sequence>MRSLSYAISFFIKEINVANAKNLHLATCRSAIEYGSEIWFPAAEDKQKRKLEILQRKIIKRILNVPWGTPTHYIYKDIGILQLQDRFKLKMEWYATRIAYNMDEGNPIISTYKTDLGNGVKSKIGTKNWNKSPLVKAIQKKTGDDAIFILKRDGTMLFRRPEN</sequence>
<gene>
    <name evidence="1" type="ORF">Amon01_000884700</name>
</gene>
<dbReference type="Proteomes" id="UP001165063">
    <property type="component" value="Unassembled WGS sequence"/>
</dbReference>
<reference evidence="1" key="1">
    <citation type="submission" date="2023-04" db="EMBL/GenBank/DDBJ databases">
        <title>Ambrosiozyma monospora NBRC 1965.</title>
        <authorList>
            <person name="Ichikawa N."/>
            <person name="Sato H."/>
            <person name="Tonouchi N."/>
        </authorList>
    </citation>
    <scope>NUCLEOTIDE SEQUENCE</scope>
    <source>
        <strain evidence="1">NBRC 1965</strain>
    </source>
</reference>
<dbReference type="EMBL" id="BSXU01008624">
    <property type="protein sequence ID" value="GME66973.1"/>
    <property type="molecule type" value="Genomic_DNA"/>
</dbReference>
<dbReference type="OrthoDB" id="7998822at2759"/>
<protein>
    <submittedName>
        <fullName evidence="1">Unnamed protein product</fullName>
    </submittedName>
</protein>
<evidence type="ECO:0000313" key="1">
    <source>
        <dbReference type="EMBL" id="GME66973.1"/>
    </source>
</evidence>
<organism evidence="1 2">
    <name type="scientific">Ambrosiozyma monospora</name>
    <name type="common">Yeast</name>
    <name type="synonym">Endomycopsis monosporus</name>
    <dbReference type="NCBI Taxonomy" id="43982"/>
    <lineage>
        <taxon>Eukaryota</taxon>
        <taxon>Fungi</taxon>
        <taxon>Dikarya</taxon>
        <taxon>Ascomycota</taxon>
        <taxon>Saccharomycotina</taxon>
        <taxon>Pichiomycetes</taxon>
        <taxon>Pichiales</taxon>
        <taxon>Pichiaceae</taxon>
        <taxon>Ambrosiozyma</taxon>
    </lineage>
</organism>
<proteinExistence type="predicted"/>
<name>A0A9W6SU29_AMBMO</name>
<accession>A0A9W6SU29</accession>
<dbReference type="AlphaFoldDB" id="A0A9W6SU29"/>